<reference evidence="2" key="1">
    <citation type="journal article" date="2009" name="Science">
        <title>The B73 maize genome: complexity, diversity, and dynamics.</title>
        <authorList>
            <person name="Schnable P.S."/>
            <person name="Ware D."/>
            <person name="Fulton R.S."/>
            <person name="Stein J.C."/>
            <person name="Wei F."/>
            <person name="Pasternak S."/>
            <person name="Liang C."/>
            <person name="Zhang J."/>
            <person name="Fulton L."/>
            <person name="Graves T.A."/>
            <person name="Minx P."/>
            <person name="Reily A.D."/>
            <person name="Courtney L."/>
            <person name="Kruchowski S.S."/>
            <person name="Tomlinson C."/>
            <person name="Strong C."/>
            <person name="Delehaunty K."/>
            <person name="Fronick C."/>
            <person name="Courtney B."/>
            <person name="Rock S.M."/>
            <person name="Belter E."/>
            <person name="Du F."/>
            <person name="Kim K."/>
            <person name="Abbott R.M."/>
            <person name="Cotton M."/>
            <person name="Levy A."/>
            <person name="Marchetto P."/>
            <person name="Ochoa K."/>
            <person name="Jackson S.M."/>
            <person name="Gillam B."/>
            <person name="Chen W."/>
            <person name="Yan L."/>
            <person name="Higginbotham J."/>
            <person name="Cardenas M."/>
            <person name="Waligorski J."/>
            <person name="Applebaum E."/>
            <person name="Phelps L."/>
            <person name="Falcone J."/>
            <person name="Kanchi K."/>
            <person name="Thane T."/>
            <person name="Scimone A."/>
            <person name="Thane N."/>
            <person name="Henke J."/>
            <person name="Wang T."/>
            <person name="Ruppert J."/>
            <person name="Shah N."/>
            <person name="Rotter K."/>
            <person name="Hodges J."/>
            <person name="Ingenthron E."/>
            <person name="Cordes M."/>
            <person name="Kohlberg S."/>
            <person name="Sgro J."/>
            <person name="Delgado B."/>
            <person name="Mead K."/>
            <person name="Chinwalla A."/>
            <person name="Leonard S."/>
            <person name="Crouse K."/>
            <person name="Collura K."/>
            <person name="Kudrna D."/>
            <person name="Currie J."/>
            <person name="He R."/>
            <person name="Angelova A."/>
            <person name="Rajasekar S."/>
            <person name="Mueller T."/>
            <person name="Lomeli R."/>
            <person name="Scara G."/>
            <person name="Ko A."/>
            <person name="Delaney K."/>
            <person name="Wissotski M."/>
            <person name="Lopez G."/>
            <person name="Campos D."/>
            <person name="Braidotti M."/>
            <person name="Ashley E."/>
            <person name="Golser W."/>
            <person name="Kim H."/>
            <person name="Lee S."/>
            <person name="Lin J."/>
            <person name="Dujmic Z."/>
            <person name="Kim W."/>
            <person name="Talag J."/>
            <person name="Zuccolo A."/>
            <person name="Fan C."/>
            <person name="Sebastian A."/>
            <person name="Kramer M."/>
            <person name="Spiegel L."/>
            <person name="Nascimento L."/>
            <person name="Zutavern T."/>
            <person name="Miller B."/>
            <person name="Ambroise C."/>
            <person name="Muller S."/>
            <person name="Spooner W."/>
            <person name="Narechania A."/>
            <person name="Ren L."/>
            <person name="Wei S."/>
            <person name="Kumari S."/>
            <person name="Faga B."/>
            <person name="Levy M.J."/>
            <person name="McMahan L."/>
            <person name="Van Buren P."/>
            <person name="Vaughn M.W."/>
            <person name="Ying K."/>
            <person name="Yeh C.-T."/>
            <person name="Emrich S.J."/>
            <person name="Jia Y."/>
            <person name="Kalyanaraman A."/>
            <person name="Hsia A.-P."/>
            <person name="Barbazuk W.B."/>
            <person name="Baucom R.S."/>
            <person name="Brutnell T.P."/>
            <person name="Carpita N.C."/>
            <person name="Chaparro C."/>
            <person name="Chia J.-M."/>
            <person name="Deragon J.-M."/>
            <person name="Estill J.C."/>
            <person name="Fu Y."/>
            <person name="Jeddeloh J.A."/>
            <person name="Han Y."/>
            <person name="Lee H."/>
            <person name="Li P."/>
            <person name="Lisch D.R."/>
            <person name="Liu S."/>
            <person name="Liu Z."/>
            <person name="Nagel D.H."/>
            <person name="McCann M.C."/>
            <person name="SanMiguel P."/>
            <person name="Myers A.M."/>
            <person name="Nettleton D."/>
            <person name="Nguyen J."/>
            <person name="Penning B.W."/>
            <person name="Ponnala L."/>
            <person name="Schneider K.L."/>
            <person name="Schwartz D.C."/>
            <person name="Sharma A."/>
            <person name="Soderlund C."/>
            <person name="Springer N.M."/>
            <person name="Sun Q."/>
            <person name="Wang H."/>
            <person name="Waterman M."/>
            <person name="Westerman R."/>
            <person name="Wolfgruber T.K."/>
            <person name="Yang L."/>
            <person name="Yu Y."/>
            <person name="Zhang L."/>
            <person name="Zhou S."/>
            <person name="Zhu Q."/>
            <person name="Bennetzen J.L."/>
            <person name="Dawe R.K."/>
            <person name="Jiang J."/>
            <person name="Jiang N."/>
            <person name="Presting G.G."/>
            <person name="Wessler S.R."/>
            <person name="Aluru S."/>
            <person name="Martienssen R.A."/>
            <person name="Clifton S.W."/>
            <person name="McCombie W.R."/>
            <person name="Wing R.A."/>
            <person name="Wilson R.K."/>
        </authorList>
    </citation>
    <scope>NUCLEOTIDE SEQUENCE [LARGE SCALE GENOMIC DNA]</scope>
    <source>
        <strain evidence="2">cv. B73</strain>
    </source>
</reference>
<evidence type="ECO:0000313" key="1">
    <source>
        <dbReference type="EnsemblPlants" id="Zm00001eb395760_P001"/>
    </source>
</evidence>
<evidence type="ECO:0000313" key="2">
    <source>
        <dbReference type="Proteomes" id="UP000007305"/>
    </source>
</evidence>
<dbReference type="Proteomes" id="UP000007305">
    <property type="component" value="Chromosome 9"/>
</dbReference>
<reference evidence="1" key="3">
    <citation type="submission" date="2021-05" db="UniProtKB">
        <authorList>
            <consortium name="EnsemblPlants"/>
        </authorList>
    </citation>
    <scope>IDENTIFICATION</scope>
    <source>
        <strain evidence="1">cv. B73</strain>
    </source>
</reference>
<proteinExistence type="predicted"/>
<accession>A0A804R8P0</accession>
<dbReference type="AlphaFoldDB" id="A0A804R8P0"/>
<dbReference type="InParanoid" id="A0A804R8P0"/>
<dbReference type="EnsemblPlants" id="Zm00001eb395760_T001">
    <property type="protein sequence ID" value="Zm00001eb395760_P001"/>
    <property type="gene ID" value="Zm00001eb395760"/>
</dbReference>
<protein>
    <submittedName>
        <fullName evidence="1">Uncharacterized protein</fullName>
    </submittedName>
</protein>
<keyword evidence="2" id="KW-1185">Reference proteome</keyword>
<name>A0A804R8P0_MAIZE</name>
<dbReference type="Gramene" id="Zm00001eb395760_T001">
    <property type="protein sequence ID" value="Zm00001eb395760_P001"/>
    <property type="gene ID" value="Zm00001eb395760"/>
</dbReference>
<organism evidence="1 2">
    <name type="scientific">Zea mays</name>
    <name type="common">Maize</name>
    <dbReference type="NCBI Taxonomy" id="4577"/>
    <lineage>
        <taxon>Eukaryota</taxon>
        <taxon>Viridiplantae</taxon>
        <taxon>Streptophyta</taxon>
        <taxon>Embryophyta</taxon>
        <taxon>Tracheophyta</taxon>
        <taxon>Spermatophyta</taxon>
        <taxon>Magnoliopsida</taxon>
        <taxon>Liliopsida</taxon>
        <taxon>Poales</taxon>
        <taxon>Poaceae</taxon>
        <taxon>PACMAD clade</taxon>
        <taxon>Panicoideae</taxon>
        <taxon>Andropogonodae</taxon>
        <taxon>Andropogoneae</taxon>
        <taxon>Tripsacinae</taxon>
        <taxon>Zea</taxon>
    </lineage>
</organism>
<sequence length="148" mass="16067">MLVPPVGSVPALDFGRRSAEPAAAGQVNQGFRLLLLVVCGRAAGPSKRHAAHVKFHTPAQQNISWERRPDPPLVYASPLRATARARRPLSLFESWKGATASARHVRGPAAPVHYHTNRHRGDLHFWEKLGGFVLLPAAGRPAGGKLDR</sequence>
<reference evidence="1" key="2">
    <citation type="submission" date="2019-07" db="EMBL/GenBank/DDBJ databases">
        <authorList>
            <person name="Seetharam A."/>
            <person name="Woodhouse M."/>
            <person name="Cannon E."/>
        </authorList>
    </citation>
    <scope>NUCLEOTIDE SEQUENCE [LARGE SCALE GENOMIC DNA]</scope>
    <source>
        <strain evidence="1">cv. B73</strain>
    </source>
</reference>